<dbReference type="HAMAP" id="MF_00148">
    <property type="entry name" value="UDG"/>
    <property type="match status" value="1"/>
</dbReference>
<dbReference type="Proteomes" id="UP000013827">
    <property type="component" value="Unassembled WGS sequence"/>
</dbReference>
<evidence type="ECO:0000313" key="13">
    <source>
        <dbReference type="Proteomes" id="UP000013827"/>
    </source>
</evidence>
<comment type="subcellular location">
    <subcellularLocation>
        <location evidence="7">Mitochondrion</location>
    </subcellularLocation>
    <subcellularLocation>
        <location evidence="7">Nucleus</location>
    </subcellularLocation>
</comment>
<reference evidence="12" key="2">
    <citation type="submission" date="2024-10" db="UniProtKB">
        <authorList>
            <consortium name="EnsemblProtists"/>
        </authorList>
    </citation>
    <scope>IDENTIFICATION</scope>
</reference>
<dbReference type="PANTHER" id="PTHR11264:SF0">
    <property type="entry name" value="URACIL-DNA GLYCOSYLASE"/>
    <property type="match status" value="1"/>
</dbReference>
<evidence type="ECO:0000256" key="2">
    <source>
        <dbReference type="ARBA" id="ARBA00008184"/>
    </source>
</evidence>
<keyword evidence="7" id="KW-0496">Mitochondrion</keyword>
<dbReference type="GO" id="GO:0004844">
    <property type="term" value="F:uracil DNA N-glycosylase activity"/>
    <property type="evidence" value="ECO:0007669"/>
    <property type="project" value="UniProtKB-UniRule"/>
</dbReference>
<dbReference type="NCBIfam" id="NF003591">
    <property type="entry name" value="PRK05254.1-4"/>
    <property type="match status" value="1"/>
</dbReference>
<dbReference type="EC" id="3.2.2.27" evidence="3 7"/>
<organism evidence="12 13">
    <name type="scientific">Emiliania huxleyi (strain CCMP1516)</name>
    <dbReference type="NCBI Taxonomy" id="280463"/>
    <lineage>
        <taxon>Eukaryota</taxon>
        <taxon>Haptista</taxon>
        <taxon>Haptophyta</taxon>
        <taxon>Prymnesiophyceae</taxon>
        <taxon>Isochrysidales</taxon>
        <taxon>Noelaerhabdaceae</taxon>
        <taxon>Emiliania</taxon>
    </lineage>
</organism>
<keyword evidence="7" id="KW-0539">Nucleus</keyword>
<feature type="domain" description="Uracil-DNA glycosylase-like" evidence="11">
    <location>
        <begin position="98"/>
        <end position="258"/>
    </location>
</feature>
<protein>
    <recommendedName>
        <fullName evidence="3 7">Uracil-DNA glycosylase</fullName>
        <shortName evidence="7">UDG</shortName>
        <ecNumber evidence="3 7">3.2.2.27</ecNumber>
    </recommendedName>
</protein>
<keyword evidence="13" id="KW-1185">Reference proteome</keyword>
<feature type="compositionally biased region" description="Basic and acidic residues" evidence="10">
    <location>
        <begin position="1"/>
        <end position="14"/>
    </location>
</feature>
<dbReference type="InterPro" id="IPR036895">
    <property type="entry name" value="Uracil-DNA_glycosylase-like_sf"/>
</dbReference>
<dbReference type="SUPFAM" id="SSF52141">
    <property type="entry name" value="Uracil-DNA glycosylase-like"/>
    <property type="match status" value="1"/>
</dbReference>
<evidence type="ECO:0000256" key="7">
    <source>
        <dbReference type="HAMAP-Rule" id="MF_03166"/>
    </source>
</evidence>
<comment type="similarity">
    <text evidence="2 7 9">Belongs to the uracil-DNA glycosylase (UDG) superfamily. UNG family.</text>
</comment>
<dbReference type="KEGG" id="ehx:EMIHUDRAFT_226938"/>
<dbReference type="NCBIfam" id="NF003589">
    <property type="entry name" value="PRK05254.1-2"/>
    <property type="match status" value="1"/>
</dbReference>
<dbReference type="PANTHER" id="PTHR11264">
    <property type="entry name" value="URACIL-DNA GLYCOSYLASE"/>
    <property type="match status" value="1"/>
</dbReference>
<keyword evidence="4 7" id="KW-0227">DNA damage</keyword>
<dbReference type="eggNOG" id="KOG2994">
    <property type="taxonomic scope" value="Eukaryota"/>
</dbReference>
<dbReference type="Gene3D" id="3.40.470.10">
    <property type="entry name" value="Uracil-DNA glycosylase-like domain"/>
    <property type="match status" value="1"/>
</dbReference>
<feature type="region of interest" description="Disordered" evidence="10">
    <location>
        <begin position="1"/>
        <end position="40"/>
    </location>
</feature>
<evidence type="ECO:0000256" key="6">
    <source>
        <dbReference type="ARBA" id="ARBA00023204"/>
    </source>
</evidence>
<dbReference type="RefSeq" id="XP_005788503.1">
    <property type="nucleotide sequence ID" value="XM_005788446.1"/>
</dbReference>
<feature type="compositionally biased region" description="Low complexity" evidence="10">
    <location>
        <begin position="19"/>
        <end position="34"/>
    </location>
</feature>
<dbReference type="NCBIfam" id="TIGR00628">
    <property type="entry name" value="ung"/>
    <property type="match status" value="1"/>
</dbReference>
<evidence type="ECO:0000256" key="4">
    <source>
        <dbReference type="ARBA" id="ARBA00022763"/>
    </source>
</evidence>
<sequence length="271" mass="29659">MDKFLKKSRPREAEEQPDADAAAASKVARTSAASGSDAKPLAPEVASLIEHLTDPQWREALRGEVCKSYFAQIARAVSLERGKKTVFPPAPEVFSAFNLTPLPEVRVVVLGQDPYHGPGQAHGLAFSVARGVAVPPSLKNIYKELQDDCPGFKPPQHGHLAGWARQGVLMFNATLTVRRGEANSHAKLGWQDFTDAVIRVLDARTTPTVFILWGGFAQKKGKMISRTRHKVIEAAHPSPLSVTKFRGCRVFSKANEYLEQKGFAPIDWAAL</sequence>
<dbReference type="CDD" id="cd10027">
    <property type="entry name" value="UDG-F1-like"/>
    <property type="match status" value="1"/>
</dbReference>
<dbReference type="PaxDb" id="2903-EOD36074"/>
<keyword evidence="6 7" id="KW-0234">DNA repair</keyword>
<evidence type="ECO:0000256" key="1">
    <source>
        <dbReference type="ARBA" id="ARBA00001400"/>
    </source>
</evidence>
<dbReference type="GO" id="GO:0097510">
    <property type="term" value="P:base-excision repair, AP site formation via deaminated base removal"/>
    <property type="evidence" value="ECO:0007669"/>
    <property type="project" value="TreeGrafter"/>
</dbReference>
<evidence type="ECO:0000256" key="8">
    <source>
        <dbReference type="PROSITE-ProRule" id="PRU10072"/>
    </source>
</evidence>
<reference evidence="13" key="1">
    <citation type="journal article" date="2013" name="Nature">
        <title>Pan genome of the phytoplankton Emiliania underpins its global distribution.</title>
        <authorList>
            <person name="Read B.A."/>
            <person name="Kegel J."/>
            <person name="Klute M.J."/>
            <person name="Kuo A."/>
            <person name="Lefebvre S.C."/>
            <person name="Maumus F."/>
            <person name="Mayer C."/>
            <person name="Miller J."/>
            <person name="Monier A."/>
            <person name="Salamov A."/>
            <person name="Young J."/>
            <person name="Aguilar M."/>
            <person name="Claverie J.M."/>
            <person name="Frickenhaus S."/>
            <person name="Gonzalez K."/>
            <person name="Herman E.K."/>
            <person name="Lin Y.C."/>
            <person name="Napier J."/>
            <person name="Ogata H."/>
            <person name="Sarno A.F."/>
            <person name="Shmutz J."/>
            <person name="Schroeder D."/>
            <person name="de Vargas C."/>
            <person name="Verret F."/>
            <person name="von Dassow P."/>
            <person name="Valentin K."/>
            <person name="Van de Peer Y."/>
            <person name="Wheeler G."/>
            <person name="Dacks J.B."/>
            <person name="Delwiche C.F."/>
            <person name="Dyhrman S.T."/>
            <person name="Glockner G."/>
            <person name="John U."/>
            <person name="Richards T."/>
            <person name="Worden A.Z."/>
            <person name="Zhang X."/>
            <person name="Grigoriev I.V."/>
            <person name="Allen A.E."/>
            <person name="Bidle K."/>
            <person name="Borodovsky M."/>
            <person name="Bowler C."/>
            <person name="Brownlee C."/>
            <person name="Cock J.M."/>
            <person name="Elias M."/>
            <person name="Gladyshev V.N."/>
            <person name="Groth M."/>
            <person name="Guda C."/>
            <person name="Hadaegh A."/>
            <person name="Iglesias-Rodriguez M.D."/>
            <person name="Jenkins J."/>
            <person name="Jones B.M."/>
            <person name="Lawson T."/>
            <person name="Leese F."/>
            <person name="Lindquist E."/>
            <person name="Lobanov A."/>
            <person name="Lomsadze A."/>
            <person name="Malik S.B."/>
            <person name="Marsh M.E."/>
            <person name="Mackinder L."/>
            <person name="Mock T."/>
            <person name="Mueller-Roeber B."/>
            <person name="Pagarete A."/>
            <person name="Parker M."/>
            <person name="Probert I."/>
            <person name="Quesneville H."/>
            <person name="Raines C."/>
            <person name="Rensing S.A."/>
            <person name="Riano-Pachon D.M."/>
            <person name="Richier S."/>
            <person name="Rokitta S."/>
            <person name="Shiraiwa Y."/>
            <person name="Soanes D.M."/>
            <person name="van der Giezen M."/>
            <person name="Wahlund T.M."/>
            <person name="Williams B."/>
            <person name="Wilson W."/>
            <person name="Wolfe G."/>
            <person name="Wurch L.L."/>
        </authorList>
    </citation>
    <scope>NUCLEOTIDE SEQUENCE</scope>
</reference>
<dbReference type="GeneID" id="17281345"/>
<keyword evidence="5 7" id="KW-0378">Hydrolase</keyword>
<dbReference type="SMART" id="SM00987">
    <property type="entry name" value="UreE_C"/>
    <property type="match status" value="1"/>
</dbReference>
<evidence type="ECO:0000256" key="5">
    <source>
        <dbReference type="ARBA" id="ARBA00022801"/>
    </source>
</evidence>
<comment type="function">
    <text evidence="7 9">Excises uracil residues from the DNA which can arise as a result of misincorporation of dUMP residues by DNA polymerase or due to deamination of cytosine.</text>
</comment>
<dbReference type="AlphaFoldDB" id="A0A0D3KJY9"/>
<dbReference type="Pfam" id="PF03167">
    <property type="entry name" value="UDG"/>
    <property type="match status" value="1"/>
</dbReference>
<dbReference type="PROSITE" id="PS00130">
    <property type="entry name" value="U_DNA_GLYCOSYLASE"/>
    <property type="match status" value="1"/>
</dbReference>
<dbReference type="GO" id="GO:0005634">
    <property type="term" value="C:nucleus"/>
    <property type="evidence" value="ECO:0007669"/>
    <property type="project" value="UniProtKB-SubCell"/>
</dbReference>
<feature type="active site" description="Proton acceptor" evidence="7 8">
    <location>
        <position position="113"/>
    </location>
</feature>
<evidence type="ECO:0000256" key="3">
    <source>
        <dbReference type="ARBA" id="ARBA00012030"/>
    </source>
</evidence>
<dbReference type="FunFam" id="3.40.470.10:FF:000001">
    <property type="entry name" value="Uracil-DNA glycosylase"/>
    <property type="match status" value="1"/>
</dbReference>
<dbReference type="HOGENOM" id="CLU_032162_0_0_1"/>
<evidence type="ECO:0000259" key="11">
    <source>
        <dbReference type="SMART" id="SM00986"/>
    </source>
</evidence>
<dbReference type="NCBIfam" id="NF003588">
    <property type="entry name" value="PRK05254.1-1"/>
    <property type="match status" value="1"/>
</dbReference>
<accession>A0A0D3KJY9</accession>
<dbReference type="InterPro" id="IPR018085">
    <property type="entry name" value="Ura-DNA_Glyclase_AS"/>
</dbReference>
<proteinExistence type="inferred from homology"/>
<dbReference type="GO" id="GO:0005739">
    <property type="term" value="C:mitochondrion"/>
    <property type="evidence" value="ECO:0007669"/>
    <property type="project" value="UniProtKB-SubCell"/>
</dbReference>
<evidence type="ECO:0000313" key="12">
    <source>
        <dbReference type="EnsemblProtists" id="EOD36074"/>
    </source>
</evidence>
<evidence type="ECO:0000256" key="10">
    <source>
        <dbReference type="SAM" id="MobiDB-lite"/>
    </source>
</evidence>
<dbReference type="InterPro" id="IPR002043">
    <property type="entry name" value="UDG_fam1"/>
</dbReference>
<comment type="catalytic activity">
    <reaction evidence="1 7 9">
        <text>Hydrolyzes single-stranded DNA or mismatched double-stranded DNA and polynucleotides, releasing free uracil.</text>
        <dbReference type="EC" id="3.2.2.27"/>
    </reaction>
</comment>
<name>A0A0D3KJY9_EMIH1</name>
<dbReference type="SMART" id="SM00986">
    <property type="entry name" value="UDG"/>
    <property type="match status" value="1"/>
</dbReference>
<dbReference type="NCBIfam" id="NF003592">
    <property type="entry name" value="PRK05254.1-5"/>
    <property type="match status" value="1"/>
</dbReference>
<evidence type="ECO:0000256" key="9">
    <source>
        <dbReference type="RuleBase" id="RU003780"/>
    </source>
</evidence>
<dbReference type="EnsemblProtists" id="EOD36074">
    <property type="protein sequence ID" value="EOD36074"/>
    <property type="gene ID" value="EMIHUDRAFT_226938"/>
</dbReference>
<dbReference type="InterPro" id="IPR005122">
    <property type="entry name" value="Uracil-DNA_glycosylase-like"/>
</dbReference>
<dbReference type="STRING" id="2903.R1FRL1"/>
<dbReference type="OMA" id="PDNGYLM"/>